<dbReference type="Proteomes" id="UP000277580">
    <property type="component" value="Unassembled WGS sequence"/>
</dbReference>
<reference evidence="1 2" key="1">
    <citation type="journal article" date="2018" name="Nat. Ecol. Evol.">
        <title>Pezizomycetes genomes reveal the molecular basis of ectomycorrhizal truffle lifestyle.</title>
        <authorList>
            <person name="Murat C."/>
            <person name="Payen T."/>
            <person name="Noel B."/>
            <person name="Kuo A."/>
            <person name="Morin E."/>
            <person name="Chen J."/>
            <person name="Kohler A."/>
            <person name="Krizsan K."/>
            <person name="Balestrini R."/>
            <person name="Da Silva C."/>
            <person name="Montanini B."/>
            <person name="Hainaut M."/>
            <person name="Levati E."/>
            <person name="Barry K.W."/>
            <person name="Belfiori B."/>
            <person name="Cichocki N."/>
            <person name="Clum A."/>
            <person name="Dockter R.B."/>
            <person name="Fauchery L."/>
            <person name="Guy J."/>
            <person name="Iotti M."/>
            <person name="Le Tacon F."/>
            <person name="Lindquist E.A."/>
            <person name="Lipzen A."/>
            <person name="Malagnac F."/>
            <person name="Mello A."/>
            <person name="Molinier V."/>
            <person name="Miyauchi S."/>
            <person name="Poulain J."/>
            <person name="Riccioni C."/>
            <person name="Rubini A."/>
            <person name="Sitrit Y."/>
            <person name="Splivallo R."/>
            <person name="Traeger S."/>
            <person name="Wang M."/>
            <person name="Zifcakova L."/>
            <person name="Wipf D."/>
            <person name="Zambonelli A."/>
            <person name="Paolocci F."/>
            <person name="Nowrousian M."/>
            <person name="Ottonello S."/>
            <person name="Baldrian P."/>
            <person name="Spatafora J.W."/>
            <person name="Henrissat B."/>
            <person name="Nagy L.G."/>
            <person name="Aury J.M."/>
            <person name="Wincker P."/>
            <person name="Grigoriev I.V."/>
            <person name="Bonfante P."/>
            <person name="Martin F.M."/>
        </authorList>
    </citation>
    <scope>NUCLEOTIDE SEQUENCE [LARGE SCALE GENOMIC DNA]</scope>
    <source>
        <strain evidence="1 2">CCBAS932</strain>
    </source>
</reference>
<dbReference type="OrthoDB" id="5491774at2759"/>
<evidence type="ECO:0000313" key="2">
    <source>
        <dbReference type="Proteomes" id="UP000277580"/>
    </source>
</evidence>
<organism evidence="1 2">
    <name type="scientific">Morchella conica CCBAS932</name>
    <dbReference type="NCBI Taxonomy" id="1392247"/>
    <lineage>
        <taxon>Eukaryota</taxon>
        <taxon>Fungi</taxon>
        <taxon>Dikarya</taxon>
        <taxon>Ascomycota</taxon>
        <taxon>Pezizomycotina</taxon>
        <taxon>Pezizomycetes</taxon>
        <taxon>Pezizales</taxon>
        <taxon>Morchellaceae</taxon>
        <taxon>Morchella</taxon>
    </lineage>
</organism>
<name>A0A3N4KQV6_9PEZI</name>
<gene>
    <name evidence="1" type="ORF">P167DRAFT_537279</name>
</gene>
<dbReference type="EMBL" id="ML119140">
    <property type="protein sequence ID" value="RPB10761.1"/>
    <property type="molecule type" value="Genomic_DNA"/>
</dbReference>
<dbReference type="AlphaFoldDB" id="A0A3N4KQV6"/>
<accession>A0A3N4KQV6</accession>
<proteinExistence type="predicted"/>
<dbReference type="InParanoid" id="A0A3N4KQV6"/>
<protein>
    <submittedName>
        <fullName evidence="1">Uncharacterized protein</fullName>
    </submittedName>
</protein>
<evidence type="ECO:0000313" key="1">
    <source>
        <dbReference type="EMBL" id="RPB10761.1"/>
    </source>
</evidence>
<sequence>MLTRRCRGLTAVGLEAEGNINPPPDLPTGVGGWERSDLTKLAVGCPDIQDLRFPVDIKRWRFDKDSQEPTLNPGSISFNKLENLYITFALRYPYITSIYLPVQTETLINDEDQLPAQLSSIIDELRGRKGIEQCQLPHGGTSPRRGIGTRV</sequence>
<keyword evidence="2" id="KW-1185">Reference proteome</keyword>